<dbReference type="Gene3D" id="1.10.238.160">
    <property type="match status" value="1"/>
</dbReference>
<reference evidence="2" key="1">
    <citation type="journal article" date="2019" name="Int. J. Syst. Evol. Microbiol.">
        <title>The Global Catalogue of Microorganisms (GCM) 10K type strain sequencing project: providing services to taxonomists for standard genome sequencing and annotation.</title>
        <authorList>
            <consortium name="The Broad Institute Genomics Platform"/>
            <consortium name="The Broad Institute Genome Sequencing Center for Infectious Disease"/>
            <person name="Wu L."/>
            <person name="Ma J."/>
        </authorList>
    </citation>
    <scope>NUCLEOTIDE SEQUENCE [LARGE SCALE GENOMIC DNA]</scope>
    <source>
        <strain evidence="2">CGMCC 4.7283</strain>
    </source>
</reference>
<evidence type="ECO:0000313" key="1">
    <source>
        <dbReference type="EMBL" id="MFC4671692.1"/>
    </source>
</evidence>
<gene>
    <name evidence="1" type="ORF">ACFO5X_24285</name>
</gene>
<dbReference type="EMBL" id="JBHSGI010000034">
    <property type="protein sequence ID" value="MFC4671692.1"/>
    <property type="molecule type" value="Genomic_DNA"/>
</dbReference>
<proteinExistence type="predicted"/>
<dbReference type="RefSeq" id="WP_380722494.1">
    <property type="nucleotide sequence ID" value="NZ_JBHSGI010000034.1"/>
</dbReference>
<protein>
    <submittedName>
        <fullName evidence="1">Helix-turn-helix transcriptional regulator</fullName>
    </submittedName>
</protein>
<accession>A0ABV9KNQ8</accession>
<keyword evidence="2" id="KW-1185">Reference proteome</keyword>
<comment type="caution">
    <text evidence="1">The sequence shown here is derived from an EMBL/GenBank/DDBJ whole genome shotgun (WGS) entry which is preliminary data.</text>
</comment>
<name>A0ABV9KNQ8_9RHOB</name>
<evidence type="ECO:0000313" key="2">
    <source>
        <dbReference type="Proteomes" id="UP001595973"/>
    </source>
</evidence>
<sequence length="63" mass="7289">MTKTYISIADLSARQNTSRRAIYDRIKADPTFPTPYKFSDKCTRFDLEEIEAWEASKRAKNAA</sequence>
<dbReference type="Proteomes" id="UP001595973">
    <property type="component" value="Unassembled WGS sequence"/>
</dbReference>
<organism evidence="1 2">
    <name type="scientific">Seohaeicola nanhaiensis</name>
    <dbReference type="NCBI Taxonomy" id="1387282"/>
    <lineage>
        <taxon>Bacteria</taxon>
        <taxon>Pseudomonadati</taxon>
        <taxon>Pseudomonadota</taxon>
        <taxon>Alphaproteobacteria</taxon>
        <taxon>Rhodobacterales</taxon>
        <taxon>Roseobacteraceae</taxon>
        <taxon>Seohaeicola</taxon>
    </lineage>
</organism>